<dbReference type="EMBL" id="KL367520">
    <property type="protein sequence ID" value="KFD66807.1"/>
    <property type="molecule type" value="Genomic_DNA"/>
</dbReference>
<organism evidence="6">
    <name type="scientific">Trichuris suis</name>
    <name type="common">pig whipworm</name>
    <dbReference type="NCBI Taxonomy" id="68888"/>
    <lineage>
        <taxon>Eukaryota</taxon>
        <taxon>Metazoa</taxon>
        <taxon>Ecdysozoa</taxon>
        <taxon>Nematoda</taxon>
        <taxon>Enoplea</taxon>
        <taxon>Dorylaimia</taxon>
        <taxon>Trichinellida</taxon>
        <taxon>Trichuridae</taxon>
        <taxon>Trichuris</taxon>
    </lineage>
</organism>
<sequence>MSFQATGVSGTIMSWSAYQFFMPIVGCICCVCVNLLADHVLFNGYSIVVRVLCDELAHWTSSAYVWAAACSTSPHRKYALLAFLCGAFGCCIDADHFLLADELAPKALTNLKRHPFFHITTFTASANVLLYLLLRRTPYGYMTALAFSSWFPHQVRDANRHGFMLYPFRDTSPISQPFYLFLLTLAAPIATFLLLQVVTESQISTTLQIV</sequence>
<dbReference type="PANTHER" id="PTHR13628:SF1">
    <property type="entry name" value="TRANSMEMBRANE PROTEIN 267"/>
    <property type="match status" value="1"/>
</dbReference>
<comment type="subcellular location">
    <subcellularLocation>
        <location evidence="1">Membrane</location>
        <topology evidence="1">Multi-pass membrane protein</topology>
    </subcellularLocation>
</comment>
<name>A0A085NBG1_9BILA</name>
<dbReference type="AlphaFoldDB" id="A0A085NBG1"/>
<dbReference type="Proteomes" id="UP000030758">
    <property type="component" value="Unassembled WGS sequence"/>
</dbReference>
<keyword evidence="3" id="KW-0812">Transmembrane</keyword>
<reference evidence="6" key="1">
    <citation type="journal article" date="2014" name="Nat. Genet.">
        <title>Genome and transcriptome of the porcine whipworm Trichuris suis.</title>
        <authorList>
            <person name="Jex A.R."/>
            <person name="Nejsum P."/>
            <person name="Schwarz E.M."/>
            <person name="Hu L."/>
            <person name="Young N.D."/>
            <person name="Hall R.S."/>
            <person name="Korhonen P.K."/>
            <person name="Liao S."/>
            <person name="Thamsborg S."/>
            <person name="Xia J."/>
            <person name="Xu P."/>
            <person name="Wang S."/>
            <person name="Scheerlinck J.P."/>
            <person name="Hofmann A."/>
            <person name="Sternberg P.W."/>
            <person name="Wang J."/>
            <person name="Gasser R.B."/>
        </authorList>
    </citation>
    <scope>NUCLEOTIDE SEQUENCE [LARGE SCALE GENOMIC DNA]</scope>
    <source>
        <strain evidence="6">DCEP-RM93F</strain>
    </source>
</reference>
<dbReference type="GO" id="GO:0016020">
    <property type="term" value="C:membrane"/>
    <property type="evidence" value="ECO:0007669"/>
    <property type="project" value="UniProtKB-SubCell"/>
</dbReference>
<proteinExistence type="predicted"/>
<evidence type="ECO:0000256" key="2">
    <source>
        <dbReference type="ARBA" id="ARBA00013977"/>
    </source>
</evidence>
<dbReference type="PANTHER" id="PTHR13628">
    <property type="entry name" value="TRANSMEMBRANE PROTEIN 267"/>
    <property type="match status" value="1"/>
</dbReference>
<evidence type="ECO:0000313" key="6">
    <source>
        <dbReference type="EMBL" id="KFD66807.1"/>
    </source>
</evidence>
<dbReference type="InterPro" id="IPR026572">
    <property type="entry name" value="TMEM267"/>
</dbReference>
<evidence type="ECO:0000256" key="1">
    <source>
        <dbReference type="ARBA" id="ARBA00004141"/>
    </source>
</evidence>
<protein>
    <recommendedName>
        <fullName evidence="2">Transmembrane protein 267</fullName>
    </recommendedName>
</protein>
<keyword evidence="4" id="KW-1133">Transmembrane helix</keyword>
<evidence type="ECO:0000256" key="5">
    <source>
        <dbReference type="ARBA" id="ARBA00023136"/>
    </source>
</evidence>
<evidence type="ECO:0000256" key="4">
    <source>
        <dbReference type="ARBA" id="ARBA00022989"/>
    </source>
</evidence>
<gene>
    <name evidence="6" type="ORF">M514_02304</name>
</gene>
<evidence type="ECO:0000256" key="3">
    <source>
        <dbReference type="ARBA" id="ARBA00022692"/>
    </source>
</evidence>
<keyword evidence="5" id="KW-0472">Membrane</keyword>
<accession>A0A085NBG1</accession>